<dbReference type="Proteomes" id="UP000507470">
    <property type="component" value="Unassembled WGS sequence"/>
</dbReference>
<evidence type="ECO:0000313" key="1">
    <source>
        <dbReference type="EMBL" id="CAC5424023.1"/>
    </source>
</evidence>
<protein>
    <recommendedName>
        <fullName evidence="3">DDE Tnp4 domain-containing protein</fullName>
    </recommendedName>
</protein>
<dbReference type="EMBL" id="CACVKT020009956">
    <property type="protein sequence ID" value="CAC5424023.1"/>
    <property type="molecule type" value="Genomic_DNA"/>
</dbReference>
<evidence type="ECO:0000313" key="2">
    <source>
        <dbReference type="Proteomes" id="UP000507470"/>
    </source>
</evidence>
<evidence type="ECO:0008006" key="3">
    <source>
        <dbReference type="Google" id="ProtNLM"/>
    </source>
</evidence>
<organism evidence="1 2">
    <name type="scientific">Mytilus coruscus</name>
    <name type="common">Sea mussel</name>
    <dbReference type="NCBI Taxonomy" id="42192"/>
    <lineage>
        <taxon>Eukaryota</taxon>
        <taxon>Metazoa</taxon>
        <taxon>Spiralia</taxon>
        <taxon>Lophotrochozoa</taxon>
        <taxon>Mollusca</taxon>
        <taxon>Bivalvia</taxon>
        <taxon>Autobranchia</taxon>
        <taxon>Pteriomorphia</taxon>
        <taxon>Mytilida</taxon>
        <taxon>Mytiloidea</taxon>
        <taxon>Mytilidae</taxon>
        <taxon>Mytilinae</taxon>
        <taxon>Mytilus</taxon>
    </lineage>
</organism>
<dbReference type="OrthoDB" id="10051515at2759"/>
<name>A0A6J8EW28_MYTCO</name>
<proteinExistence type="predicted"/>
<keyword evidence="2" id="KW-1185">Reference proteome</keyword>
<gene>
    <name evidence="1" type="ORF">MCOR_55975</name>
</gene>
<dbReference type="AlphaFoldDB" id="A0A6J8EW28"/>
<accession>A0A6J8EW28</accession>
<sequence>MALQHVDQIHLSMHQYLQRIRRRRRRQRRRLWQQPWVSRRKQFGLYDQLLVELRQEDQSSFRNFMRMPVEMYTMKFFRGSSIGFPNNIQGSGSYGECVVVENFRANSFRILLSTIGHSPSTVRLIVKTCIILHNLMRIRYPGLQDQQIDCEHPINRNLIPGAWRQGPNLQDTQNVTAANIDSKRGNLIKHWINSPAGSVAWQDRMIRDMNNN</sequence>
<reference evidence="1 2" key="1">
    <citation type="submission" date="2020-06" db="EMBL/GenBank/DDBJ databases">
        <authorList>
            <person name="Li R."/>
            <person name="Bekaert M."/>
        </authorList>
    </citation>
    <scope>NUCLEOTIDE SEQUENCE [LARGE SCALE GENOMIC DNA]</scope>
    <source>
        <strain evidence="2">wild</strain>
    </source>
</reference>